<name>A0A6L4WU64_9BACT</name>
<dbReference type="EMBL" id="WFKJ01000043">
    <property type="protein sequence ID" value="KAB7888873.1"/>
    <property type="molecule type" value="Genomic_DNA"/>
</dbReference>
<gene>
    <name evidence="2" type="ORF">GBG18_12215</name>
    <name evidence="3" type="ORF">GBG19_05355</name>
</gene>
<sequence length="136" mass="15638">MNDLEFYIDKLMDYYKVSTIVDLAQKIDSSQSTISSWRQRGSINAIKKKCRELGIYSEIFSTNFIQNGANSQQIGEQLNLGSKDINNFGINKQEDSNIDKDLMSIFKALTNLAYTQEKKEKLKTELNLIIPKMIEE</sequence>
<evidence type="ECO:0000313" key="5">
    <source>
        <dbReference type="Proteomes" id="UP000472839"/>
    </source>
</evidence>
<evidence type="ECO:0000313" key="2">
    <source>
        <dbReference type="EMBL" id="KAB7888873.1"/>
    </source>
</evidence>
<reference evidence="4 5" key="1">
    <citation type="submission" date="2019-10" db="EMBL/GenBank/DDBJ databases">
        <title>Poseidonibacter ostreae sp. nov., isolated from the gut of the Ostrea denselamellosa.</title>
        <authorList>
            <person name="Choi A."/>
        </authorList>
    </citation>
    <scope>NUCLEOTIDE SEQUENCE [LARGE SCALE GENOMIC DNA]</scope>
    <source>
        <strain evidence="3 5">SJOD-M-33</strain>
        <strain evidence="2 4">SJOD-M-5</strain>
    </source>
</reference>
<dbReference type="InterPro" id="IPR010744">
    <property type="entry name" value="Phage_CI_N"/>
</dbReference>
<dbReference type="AlphaFoldDB" id="A0A6L4WU64"/>
<dbReference type="GO" id="GO:0003677">
    <property type="term" value="F:DNA binding"/>
    <property type="evidence" value="ECO:0007669"/>
    <property type="project" value="InterPro"/>
</dbReference>
<proteinExistence type="predicted"/>
<feature type="domain" description="Bacteriophage CI repressor N-terminal" evidence="1">
    <location>
        <begin position="8"/>
        <end position="43"/>
    </location>
</feature>
<dbReference type="RefSeq" id="WP_152191451.1">
    <property type="nucleotide sequence ID" value="NZ_WFKJ01000043.1"/>
</dbReference>
<evidence type="ECO:0000313" key="4">
    <source>
        <dbReference type="Proteomes" id="UP000461010"/>
    </source>
</evidence>
<dbReference type="Proteomes" id="UP000472839">
    <property type="component" value="Unassembled WGS sequence"/>
</dbReference>
<evidence type="ECO:0000313" key="3">
    <source>
        <dbReference type="EMBL" id="KAB7889636.1"/>
    </source>
</evidence>
<dbReference type="Proteomes" id="UP000461010">
    <property type="component" value="Unassembled WGS sequence"/>
</dbReference>
<keyword evidence="4" id="KW-1185">Reference proteome</keyword>
<protein>
    <recommendedName>
        <fullName evidence="1">Bacteriophage CI repressor N-terminal domain-containing protein</fullName>
    </recommendedName>
</protein>
<accession>A0A6L4WU64</accession>
<evidence type="ECO:0000259" key="1">
    <source>
        <dbReference type="Pfam" id="PF07022"/>
    </source>
</evidence>
<organism evidence="3 5">
    <name type="scientific">Poseidonibacter ostreae</name>
    <dbReference type="NCBI Taxonomy" id="2654171"/>
    <lineage>
        <taxon>Bacteria</taxon>
        <taxon>Pseudomonadati</taxon>
        <taxon>Campylobacterota</taxon>
        <taxon>Epsilonproteobacteria</taxon>
        <taxon>Campylobacterales</taxon>
        <taxon>Arcobacteraceae</taxon>
        <taxon>Poseidonibacter</taxon>
    </lineage>
</organism>
<dbReference type="EMBL" id="WFKK01000011">
    <property type="protein sequence ID" value="KAB7889636.1"/>
    <property type="molecule type" value="Genomic_DNA"/>
</dbReference>
<comment type="caution">
    <text evidence="3">The sequence shown here is derived from an EMBL/GenBank/DDBJ whole genome shotgun (WGS) entry which is preliminary data.</text>
</comment>
<dbReference type="Pfam" id="PF07022">
    <property type="entry name" value="Phage_CI_repr"/>
    <property type="match status" value="1"/>
</dbReference>
<dbReference type="InterPro" id="IPR010982">
    <property type="entry name" value="Lambda_DNA-bd_dom_sf"/>
</dbReference>
<dbReference type="Gene3D" id="1.10.260.40">
    <property type="entry name" value="lambda repressor-like DNA-binding domains"/>
    <property type="match status" value="1"/>
</dbReference>
<dbReference type="GO" id="GO:0045892">
    <property type="term" value="P:negative regulation of DNA-templated transcription"/>
    <property type="evidence" value="ECO:0007669"/>
    <property type="project" value="InterPro"/>
</dbReference>